<feature type="binding site" evidence="5">
    <location>
        <position position="41"/>
    </location>
    <ligand>
        <name>FMN</name>
        <dbReference type="ChEBI" id="CHEBI:58210"/>
    </ligand>
</feature>
<sequence length="194" mass="21237">MVGSSLIIALTGASGISYGLSLLKKINVFKNKYSEVYVIYTFNAVKVALYEEGVDLLGFLKGLNGVKAVYPENDFSSELASSSNLVFTDMVIVPASMNTIAKIANGIQDNLVTRTAGAVLRLRNKLVLVFRETPLSSIDLFNLYRLATAGAVVMPASPGFYIKPKSIEDIIDFIVGKILDALHVEHNLYKRWGR</sequence>
<evidence type="ECO:0000256" key="1">
    <source>
        <dbReference type="ARBA" id="ARBA00022602"/>
    </source>
</evidence>
<dbReference type="GO" id="GO:0106141">
    <property type="term" value="F:flavin prenyltransferase activity"/>
    <property type="evidence" value="ECO:0007669"/>
    <property type="project" value="UniProtKB-EC"/>
</dbReference>
<accession>I3XQ33</accession>
<dbReference type="KEGG" id="dfd:Desfe_0144"/>
<dbReference type="NCBIfam" id="TIGR00421">
    <property type="entry name" value="ubiX_pad"/>
    <property type="match status" value="1"/>
</dbReference>
<feature type="binding site" evidence="5">
    <location>
        <begin position="12"/>
        <end position="14"/>
    </location>
    <ligand>
        <name>FMN</name>
        <dbReference type="ChEBI" id="CHEBI:58210"/>
    </ligand>
</feature>
<dbReference type="Pfam" id="PF02441">
    <property type="entry name" value="Flavoprotein"/>
    <property type="match status" value="1"/>
</dbReference>
<dbReference type="eggNOG" id="arCOG01703">
    <property type="taxonomic scope" value="Archaea"/>
</dbReference>
<dbReference type="OrthoDB" id="9540at2157"/>
<keyword evidence="7" id="KW-0456">Lyase</keyword>
<evidence type="ECO:0000256" key="3">
    <source>
        <dbReference type="ARBA" id="ARBA00022643"/>
    </source>
</evidence>
<dbReference type="Proteomes" id="UP000006175">
    <property type="component" value="Chromosome"/>
</dbReference>
<dbReference type="AlphaFoldDB" id="I3XQ33"/>
<feature type="domain" description="Flavoprotein" evidence="6">
    <location>
        <begin position="6"/>
        <end position="182"/>
    </location>
</feature>
<feature type="binding site" evidence="5">
    <location>
        <position position="131"/>
    </location>
    <ligand>
        <name>FMN</name>
        <dbReference type="ChEBI" id="CHEBI:58210"/>
    </ligand>
</feature>
<keyword evidence="2 5" id="KW-0285">Flavoprotein</keyword>
<dbReference type="SUPFAM" id="SSF52507">
    <property type="entry name" value="Homo-oligomeric flavin-containing Cys decarboxylases, HFCD"/>
    <property type="match status" value="1"/>
</dbReference>
<dbReference type="EC" id="2.5.1.129" evidence="5"/>
<feature type="binding site" evidence="5">
    <location>
        <position position="177"/>
    </location>
    <ligand>
        <name>dimethylallyl phosphate</name>
        <dbReference type="ChEBI" id="CHEBI:88052"/>
    </ligand>
</feature>
<proteinExistence type="inferred from homology"/>
<dbReference type="RefSeq" id="WP_014766962.1">
    <property type="nucleotide sequence ID" value="NC_018001.1"/>
</dbReference>
<dbReference type="GeneID" id="13062476"/>
<keyword evidence="1 5" id="KW-0637">Prenyltransferase</keyword>
<dbReference type="EMBL" id="CP003321">
    <property type="protein sequence ID" value="AFL66057.1"/>
    <property type="molecule type" value="Genomic_DNA"/>
</dbReference>
<feature type="binding site" evidence="5">
    <location>
        <begin position="96"/>
        <end position="99"/>
    </location>
    <ligand>
        <name>FMN</name>
        <dbReference type="ChEBI" id="CHEBI:58210"/>
    </ligand>
</feature>
<evidence type="ECO:0000256" key="2">
    <source>
        <dbReference type="ARBA" id="ARBA00022630"/>
    </source>
</evidence>
<reference evidence="7 8" key="1">
    <citation type="journal article" date="2012" name="J. Bacteriol.">
        <title>Complete Genome Sequence of Desulfurococcus fermentans, a Hyperthermophilic Cellulolytic Crenarchaeon Isolated from a Freshwater Hot Spring in Kamchatka, Russia.</title>
        <authorList>
            <person name="Susanti D."/>
            <person name="Johnson E.F."/>
            <person name="Rodriguez J.R."/>
            <person name="Anderson I."/>
            <person name="Perevalova A.A."/>
            <person name="Kyrpides N."/>
            <person name="Lucas S."/>
            <person name="Han J."/>
            <person name="Lapidus A."/>
            <person name="Cheng J.F."/>
            <person name="Goodwin L."/>
            <person name="Pitluck S."/>
            <person name="Mavrommatis K."/>
            <person name="Peters L."/>
            <person name="Land M.L."/>
            <person name="Hauser L."/>
            <person name="Gopalan V."/>
            <person name="Chan P.P."/>
            <person name="Lowe T.M."/>
            <person name="Atomi H."/>
            <person name="Bonch-Osmolovskaya E.A."/>
            <person name="Woyke T."/>
            <person name="Mukhopadhyay B."/>
        </authorList>
    </citation>
    <scope>NUCLEOTIDE SEQUENCE [LARGE SCALE GENOMIC DNA]</scope>
    <source>
        <strain evidence="7 8">DSM 16532</strain>
    </source>
</reference>
<evidence type="ECO:0000313" key="8">
    <source>
        <dbReference type="Proteomes" id="UP000006175"/>
    </source>
</evidence>
<evidence type="ECO:0000256" key="5">
    <source>
        <dbReference type="HAMAP-Rule" id="MF_01984"/>
    </source>
</evidence>
<evidence type="ECO:0000256" key="4">
    <source>
        <dbReference type="ARBA" id="ARBA00022679"/>
    </source>
</evidence>
<keyword evidence="4 5" id="KW-0808">Transferase</keyword>
<dbReference type="InterPro" id="IPR003382">
    <property type="entry name" value="Flavoprotein"/>
</dbReference>
<dbReference type="Gene3D" id="3.40.50.1950">
    <property type="entry name" value="Flavin prenyltransferase-like"/>
    <property type="match status" value="1"/>
</dbReference>
<dbReference type="HOGENOM" id="CLU_074522_0_1_2"/>
<dbReference type="GO" id="GO:0016829">
    <property type="term" value="F:lyase activity"/>
    <property type="evidence" value="ECO:0007669"/>
    <property type="project" value="UniProtKB-KW"/>
</dbReference>
<evidence type="ECO:0000313" key="7">
    <source>
        <dbReference type="EMBL" id="AFL66057.1"/>
    </source>
</evidence>
<comment type="function">
    <text evidence="5">Flavin prenyltransferase that catalyzes the synthesis of the prenylated FMN cofactor (prenyl-FMN) for 4-hydroxy-3-polyprenylbenzoic acid decarboxylase UbiD. The prenyltransferase is metal-independent and links a dimethylallyl moiety from dimethylallyl monophosphate (DMAP) to the flavin N5 and C6 atoms of FMN.</text>
</comment>
<keyword evidence="8" id="KW-1185">Reference proteome</keyword>
<gene>
    <name evidence="5" type="primary">ubiX</name>
    <name evidence="7" type="ORF">Desfe_0144</name>
</gene>
<comment type="caution">
    <text evidence="5">Lacks conserved residue(s) required for the propagation of feature annotation.</text>
</comment>
<protein>
    <recommendedName>
        <fullName evidence="5">Flavin prenyltransferase UbiX</fullName>
        <ecNumber evidence="5">2.5.1.129</ecNumber>
    </recommendedName>
</protein>
<organism evidence="7 8">
    <name type="scientific">Desulfurococcus amylolyticus DSM 16532</name>
    <dbReference type="NCBI Taxonomy" id="768672"/>
    <lineage>
        <taxon>Archaea</taxon>
        <taxon>Thermoproteota</taxon>
        <taxon>Thermoprotei</taxon>
        <taxon>Desulfurococcales</taxon>
        <taxon>Desulfurococcaceae</taxon>
        <taxon>Desulfurococcus</taxon>
    </lineage>
</organism>
<keyword evidence="3 5" id="KW-0288">FMN</keyword>
<dbReference type="InterPro" id="IPR036551">
    <property type="entry name" value="Flavin_trans-like"/>
</dbReference>
<comment type="catalytic activity">
    <reaction evidence="5">
        <text>dimethylallyl phosphate + FMNH2 = prenylated FMNH2 + phosphate</text>
        <dbReference type="Rhea" id="RHEA:37743"/>
        <dbReference type="ChEBI" id="CHEBI:43474"/>
        <dbReference type="ChEBI" id="CHEBI:57618"/>
        <dbReference type="ChEBI" id="CHEBI:87467"/>
        <dbReference type="ChEBI" id="CHEBI:88052"/>
        <dbReference type="EC" id="2.5.1.129"/>
    </reaction>
</comment>
<evidence type="ECO:0000259" key="6">
    <source>
        <dbReference type="Pfam" id="PF02441"/>
    </source>
</evidence>
<name>I3XQ33_DESAM</name>
<comment type="similarity">
    <text evidence="5">Belongs to the UbiX/PAD1 family.</text>
</comment>
<dbReference type="HAMAP" id="MF_01984">
    <property type="entry name" value="ubiX_pad"/>
    <property type="match status" value="1"/>
</dbReference>
<feature type="binding site" evidence="5">
    <location>
        <position position="161"/>
    </location>
    <ligand>
        <name>dimethylallyl phosphate</name>
        <dbReference type="ChEBI" id="CHEBI:88052"/>
    </ligand>
</feature>
<dbReference type="InterPro" id="IPR004507">
    <property type="entry name" value="UbiX-like"/>
</dbReference>